<dbReference type="PRINTS" id="PR00080">
    <property type="entry name" value="SDRFAMILY"/>
</dbReference>
<accession>Q0CVV5</accession>
<dbReference type="Pfam" id="PF13561">
    <property type="entry name" value="adh_short_C2"/>
    <property type="match status" value="1"/>
</dbReference>
<dbReference type="STRING" id="341663.Q0CVV5"/>
<dbReference type="CDD" id="cd05233">
    <property type="entry name" value="SDR_c"/>
    <property type="match status" value="1"/>
</dbReference>
<dbReference type="GeneID" id="4317104"/>
<organism evidence="4 5">
    <name type="scientific">Aspergillus terreus (strain NIH 2624 / FGSC A1156)</name>
    <dbReference type="NCBI Taxonomy" id="341663"/>
    <lineage>
        <taxon>Eukaryota</taxon>
        <taxon>Fungi</taxon>
        <taxon>Dikarya</taxon>
        <taxon>Ascomycota</taxon>
        <taxon>Pezizomycotina</taxon>
        <taxon>Eurotiomycetes</taxon>
        <taxon>Eurotiomycetidae</taxon>
        <taxon>Eurotiales</taxon>
        <taxon>Aspergillaceae</taxon>
        <taxon>Aspergillus</taxon>
        <taxon>Aspergillus subgen. Circumdati</taxon>
    </lineage>
</organism>
<dbReference type="PANTHER" id="PTHR43180">
    <property type="entry name" value="3-OXOACYL-(ACYL-CARRIER-PROTEIN) REDUCTASE (AFU_ORTHOLOGUE AFUA_6G11210)"/>
    <property type="match status" value="1"/>
</dbReference>
<dbReference type="RefSeq" id="XP_001211357.1">
    <property type="nucleotide sequence ID" value="XM_001211357.1"/>
</dbReference>
<dbReference type="VEuPathDB" id="FungiDB:ATEG_02179"/>
<dbReference type="GO" id="GO:0016491">
    <property type="term" value="F:oxidoreductase activity"/>
    <property type="evidence" value="ECO:0007669"/>
    <property type="project" value="UniProtKB-KW"/>
</dbReference>
<evidence type="ECO:0000256" key="2">
    <source>
        <dbReference type="ARBA" id="ARBA00022857"/>
    </source>
</evidence>
<keyword evidence="2" id="KW-0521">NADP</keyword>
<dbReference type="AlphaFoldDB" id="Q0CVV5"/>
<reference evidence="5" key="1">
    <citation type="submission" date="2005-09" db="EMBL/GenBank/DDBJ databases">
        <title>Annotation of the Aspergillus terreus NIH2624 genome.</title>
        <authorList>
            <person name="Birren B.W."/>
            <person name="Lander E.S."/>
            <person name="Galagan J.E."/>
            <person name="Nusbaum C."/>
            <person name="Devon K."/>
            <person name="Henn M."/>
            <person name="Ma L.-J."/>
            <person name="Jaffe D.B."/>
            <person name="Butler J."/>
            <person name="Alvarez P."/>
            <person name="Gnerre S."/>
            <person name="Grabherr M."/>
            <person name="Kleber M."/>
            <person name="Mauceli E.W."/>
            <person name="Brockman W."/>
            <person name="Rounsley S."/>
            <person name="Young S.K."/>
            <person name="LaButti K."/>
            <person name="Pushparaj V."/>
            <person name="DeCaprio D."/>
            <person name="Crawford M."/>
            <person name="Koehrsen M."/>
            <person name="Engels R."/>
            <person name="Montgomery P."/>
            <person name="Pearson M."/>
            <person name="Howarth C."/>
            <person name="Larson L."/>
            <person name="Luoma S."/>
            <person name="White J."/>
            <person name="Alvarado L."/>
            <person name="Kodira C.D."/>
            <person name="Zeng Q."/>
            <person name="Oleary S."/>
            <person name="Yandava C."/>
            <person name="Denning D.W."/>
            <person name="Nierman W.C."/>
            <person name="Milne T."/>
            <person name="Madden K."/>
        </authorList>
    </citation>
    <scope>NUCLEOTIDE SEQUENCE [LARGE SCALE GENOMIC DNA]</scope>
    <source>
        <strain evidence="5">NIH 2624 / FGSC A1156</strain>
    </source>
</reference>
<name>Q0CVV5_ASPTN</name>
<dbReference type="HOGENOM" id="CLU_010194_1_0_1"/>
<gene>
    <name evidence="4" type="ORF">ATEG_02179</name>
</gene>
<sequence>MVGRLAGKNAIVTGAAGGIGLETTILMLREGASVLMTDISGPGLEKALAKVQSVVPQREGKVETRVVDVSKEDQVEGAVAHLDAWGGVDVMFNNAGIMHADDADATSTPERIWDMTMNINVKGVWFGCKHAVQSFRKHGKKKASVINTASMVALVGAATPQLAYTASKGAVLALTRELAIVHAREGFRFNSLCPAPLNTPLLQDWLGDDKEKRFRREVHFPTGRFGEAIEQAHAVVFLASDESSFVNATDFVVDGGLTKAYVTPEGPATEAPKNLGQPKVCTIVVSLWRSVSCCSGSDKQDPTTTIGQHKPELIRTVADSCVKYDIASAIAASTSPWYIPDADRENPLSAVYK</sequence>
<dbReference type="PANTHER" id="PTHR43180:SF63">
    <property type="entry name" value="DEHYDROGENASE_REDUCTASE FAMILY PROTEIN, PUTATIVE (AFU_ORTHOLOGUE AFUA_6G03520)-RELATED"/>
    <property type="match status" value="1"/>
</dbReference>
<evidence type="ECO:0000256" key="3">
    <source>
        <dbReference type="ARBA" id="ARBA00023002"/>
    </source>
</evidence>
<dbReference type="OMA" id="ELTHYAA"/>
<dbReference type="SUPFAM" id="SSF51735">
    <property type="entry name" value="NAD(P)-binding Rossmann-fold domains"/>
    <property type="match status" value="1"/>
</dbReference>
<dbReference type="PRINTS" id="PR00081">
    <property type="entry name" value="GDHRDH"/>
</dbReference>
<dbReference type="FunFam" id="3.40.50.720:FF:000084">
    <property type="entry name" value="Short-chain dehydrogenase reductase"/>
    <property type="match status" value="1"/>
</dbReference>
<evidence type="ECO:0000313" key="4">
    <source>
        <dbReference type="EMBL" id="EAU37141.1"/>
    </source>
</evidence>
<dbReference type="InterPro" id="IPR002347">
    <property type="entry name" value="SDR_fam"/>
</dbReference>
<dbReference type="EMBL" id="CH476596">
    <property type="protein sequence ID" value="EAU37141.1"/>
    <property type="molecule type" value="Genomic_DNA"/>
</dbReference>
<dbReference type="InterPro" id="IPR036291">
    <property type="entry name" value="NAD(P)-bd_dom_sf"/>
</dbReference>
<proteinExistence type="inferred from homology"/>
<evidence type="ECO:0000256" key="1">
    <source>
        <dbReference type="ARBA" id="ARBA00006484"/>
    </source>
</evidence>
<keyword evidence="3" id="KW-0560">Oxidoreductase</keyword>
<comment type="similarity">
    <text evidence="1">Belongs to the short-chain dehydrogenases/reductases (SDR) family.</text>
</comment>
<dbReference type="OrthoDB" id="417891at2759"/>
<dbReference type="eggNOG" id="KOG0725">
    <property type="taxonomic scope" value="Eukaryota"/>
</dbReference>
<evidence type="ECO:0000313" key="5">
    <source>
        <dbReference type="Proteomes" id="UP000007963"/>
    </source>
</evidence>
<dbReference type="Proteomes" id="UP000007963">
    <property type="component" value="Unassembled WGS sequence"/>
</dbReference>
<dbReference type="Gene3D" id="3.40.50.720">
    <property type="entry name" value="NAD(P)-binding Rossmann-like Domain"/>
    <property type="match status" value="1"/>
</dbReference>
<protein>
    <submittedName>
        <fullName evidence="4">Uncharacterized protein</fullName>
    </submittedName>
</protein>